<dbReference type="AlphaFoldDB" id="A0A0G0DGK0"/>
<evidence type="ECO:0000313" key="2">
    <source>
        <dbReference type="Proteomes" id="UP000034140"/>
    </source>
</evidence>
<proteinExistence type="predicted"/>
<reference evidence="1 2" key="1">
    <citation type="journal article" date="2015" name="Nature">
        <title>rRNA introns, odd ribosomes, and small enigmatic genomes across a large radiation of phyla.</title>
        <authorList>
            <person name="Brown C.T."/>
            <person name="Hug L.A."/>
            <person name="Thomas B.C."/>
            <person name="Sharon I."/>
            <person name="Castelle C.J."/>
            <person name="Singh A."/>
            <person name="Wilkins M.J."/>
            <person name="Williams K.H."/>
            <person name="Banfield J.F."/>
        </authorList>
    </citation>
    <scope>NUCLEOTIDE SEQUENCE [LARGE SCALE GENOMIC DNA]</scope>
</reference>
<dbReference type="EMBL" id="LBRE01000010">
    <property type="protein sequence ID" value="KKP92538.1"/>
    <property type="molecule type" value="Genomic_DNA"/>
</dbReference>
<organism evidence="1 2">
    <name type="scientific">candidate division WS6 bacterium GW2011_GWC1_36_11</name>
    <dbReference type="NCBI Taxonomy" id="1619090"/>
    <lineage>
        <taxon>Bacteria</taxon>
        <taxon>Candidatus Dojkabacteria</taxon>
    </lineage>
</organism>
<name>A0A0G0DGK0_9BACT</name>
<dbReference type="Proteomes" id="UP000034140">
    <property type="component" value="Unassembled WGS sequence"/>
</dbReference>
<protein>
    <submittedName>
        <fullName evidence="1">Uncharacterized protein</fullName>
    </submittedName>
</protein>
<evidence type="ECO:0000313" key="1">
    <source>
        <dbReference type="EMBL" id="KKP92538.1"/>
    </source>
</evidence>
<gene>
    <name evidence="1" type="ORF">UR96_C0010G0006</name>
</gene>
<sequence>MSIISFPILDCTTEEEFKKIFIDELVNGSLVFRGYKLNVLEDDFYHVCFERGVGGAEKSDLGLRRSRRMLIIKEMCNDSLPFKIIYQTERENKSLCILFEELETAVYLQPINTKSGKYLKLLTLVSFGEKVTKKIEKQRNQGEIIDDIEKVFLEAV</sequence>
<comment type="caution">
    <text evidence="1">The sequence shown here is derived from an EMBL/GenBank/DDBJ whole genome shotgun (WGS) entry which is preliminary data.</text>
</comment>
<accession>A0A0G0DGK0</accession>